<accession>A0A3M7SDA3</accession>
<dbReference type="EMBL" id="REGN01001586">
    <property type="protein sequence ID" value="RNA33751.1"/>
    <property type="molecule type" value="Genomic_DNA"/>
</dbReference>
<dbReference type="Pfam" id="PF17039">
    <property type="entry name" value="Glyco_tran_10_N"/>
    <property type="match status" value="1"/>
</dbReference>
<evidence type="ECO:0000259" key="13">
    <source>
        <dbReference type="Pfam" id="PF17039"/>
    </source>
</evidence>
<evidence type="ECO:0000256" key="8">
    <source>
        <dbReference type="ARBA" id="ARBA00022989"/>
    </source>
</evidence>
<dbReference type="InterPro" id="IPR031481">
    <property type="entry name" value="Glyco_tran_10_N"/>
</dbReference>
<dbReference type="STRING" id="10195.A0A3M7SDA3"/>
<organism evidence="14 15">
    <name type="scientific">Brachionus plicatilis</name>
    <name type="common">Marine rotifer</name>
    <name type="synonym">Brachionus muelleri</name>
    <dbReference type="NCBI Taxonomy" id="10195"/>
    <lineage>
        <taxon>Eukaryota</taxon>
        <taxon>Metazoa</taxon>
        <taxon>Spiralia</taxon>
        <taxon>Gnathifera</taxon>
        <taxon>Rotifera</taxon>
        <taxon>Eurotatoria</taxon>
        <taxon>Monogononta</taxon>
        <taxon>Pseudotrocha</taxon>
        <taxon>Ploima</taxon>
        <taxon>Brachionidae</taxon>
        <taxon>Brachionus</taxon>
    </lineage>
</organism>
<keyword evidence="4 11" id="KW-0328">Glycosyltransferase</keyword>
<keyword evidence="7" id="KW-0735">Signal-anchor</keyword>
<dbReference type="InterPro" id="IPR001503">
    <property type="entry name" value="Glyco_trans_10"/>
</dbReference>
<comment type="similarity">
    <text evidence="3 11">Belongs to the glycosyltransferase 10 family.</text>
</comment>
<comment type="pathway">
    <text evidence="2">Protein modification; protein glycosylation.</text>
</comment>
<evidence type="ECO:0000313" key="15">
    <source>
        <dbReference type="Proteomes" id="UP000276133"/>
    </source>
</evidence>
<dbReference type="InterPro" id="IPR055270">
    <property type="entry name" value="Glyco_tran_10_C"/>
</dbReference>
<dbReference type="InterPro" id="IPR038577">
    <property type="entry name" value="GT10-like_C_sf"/>
</dbReference>
<evidence type="ECO:0000256" key="3">
    <source>
        <dbReference type="ARBA" id="ARBA00008919"/>
    </source>
</evidence>
<dbReference type="Proteomes" id="UP000276133">
    <property type="component" value="Unassembled WGS sequence"/>
</dbReference>
<keyword evidence="5 11" id="KW-0808">Transferase</keyword>
<dbReference type="GO" id="GO:0046920">
    <property type="term" value="F:alpha-(1-&gt;3)-fucosyltransferase activity"/>
    <property type="evidence" value="ECO:0007669"/>
    <property type="project" value="TreeGrafter"/>
</dbReference>
<reference evidence="14 15" key="1">
    <citation type="journal article" date="2018" name="Sci. Rep.">
        <title>Genomic signatures of local adaptation to the degree of environmental predictability in rotifers.</title>
        <authorList>
            <person name="Franch-Gras L."/>
            <person name="Hahn C."/>
            <person name="Garcia-Roger E.M."/>
            <person name="Carmona M.J."/>
            <person name="Serra M."/>
            <person name="Gomez A."/>
        </authorList>
    </citation>
    <scope>NUCLEOTIDE SEQUENCE [LARGE SCALE GENOMIC DNA]</scope>
    <source>
        <strain evidence="14">HYR1</strain>
    </source>
</reference>
<dbReference type="PANTHER" id="PTHR11929:SF145">
    <property type="entry name" value="ALPHA-(1,3)-FUCOSYLTRANSFERASE FUT-1"/>
    <property type="match status" value="1"/>
</dbReference>
<dbReference type="EC" id="2.4.1.-" evidence="11"/>
<evidence type="ECO:0000256" key="6">
    <source>
        <dbReference type="ARBA" id="ARBA00022692"/>
    </source>
</evidence>
<comment type="subcellular location">
    <subcellularLocation>
        <location evidence="11">Golgi apparatus</location>
        <location evidence="11">Golgi stack membrane</location>
        <topology evidence="11">Single-pass type II membrane protein</topology>
    </subcellularLocation>
    <subcellularLocation>
        <location evidence="1">Membrane</location>
        <topology evidence="1">Single-pass membrane protein</topology>
    </subcellularLocation>
</comment>
<evidence type="ECO:0000256" key="11">
    <source>
        <dbReference type="RuleBase" id="RU003832"/>
    </source>
</evidence>
<gene>
    <name evidence="14" type="ORF">BpHYR1_000210</name>
</gene>
<keyword evidence="6 11" id="KW-0812">Transmembrane</keyword>
<evidence type="ECO:0000256" key="10">
    <source>
        <dbReference type="ARBA" id="ARBA00023180"/>
    </source>
</evidence>
<evidence type="ECO:0000256" key="9">
    <source>
        <dbReference type="ARBA" id="ARBA00023136"/>
    </source>
</evidence>
<evidence type="ECO:0000256" key="1">
    <source>
        <dbReference type="ARBA" id="ARBA00004167"/>
    </source>
</evidence>
<sequence length="428" mass="50806">MYVIIIRCQKSKDKLKNIKDHSRYESYLLLPKLCGTFIVKQKSNHHLFKKNYYSQMTNLYDSDLNSVQFNLYLKFKQNPKSKKKLAPILAKKRQMYYLILEYTRIFGKKKFCEQKISDEQMLAIDDQKLLSKLKSEKTSNARYTLMDKCLYKNCFFSCDKSLAMQSDALLFHTTDLGHENSENLNSHLFDFERNPAQIWLLWNDEANHVSNKIDSLRFNWTISYNSMSEASFCTYGCLTETDATIDQLKFENFVSDEFKKRQNTILWMVSNCGAKARLKIVEKLALYNKIEIHGKCVHLIEFKDEKCPRNSECEKNSLSRNYITEKFWRSLDFNLIPIVFQPNKEHYERIAPANSFIHLADFGYDSKKLSDYLNLVSEDLNLYAKYFEWKKYYKAAYQGDVFYLEIKSIKEMISDDLSRKTNFTEFTF</sequence>
<dbReference type="AlphaFoldDB" id="A0A3M7SDA3"/>
<name>A0A3M7SDA3_BRAPC</name>
<evidence type="ECO:0000256" key="7">
    <source>
        <dbReference type="ARBA" id="ARBA00022968"/>
    </source>
</evidence>
<evidence type="ECO:0000256" key="5">
    <source>
        <dbReference type="ARBA" id="ARBA00022679"/>
    </source>
</evidence>
<dbReference type="Pfam" id="PF00852">
    <property type="entry name" value="Glyco_transf_10"/>
    <property type="match status" value="1"/>
</dbReference>
<keyword evidence="15" id="KW-1185">Reference proteome</keyword>
<evidence type="ECO:0000313" key="14">
    <source>
        <dbReference type="EMBL" id="RNA33751.1"/>
    </source>
</evidence>
<evidence type="ECO:0000259" key="12">
    <source>
        <dbReference type="Pfam" id="PF00852"/>
    </source>
</evidence>
<keyword evidence="11" id="KW-0333">Golgi apparatus</keyword>
<evidence type="ECO:0000256" key="2">
    <source>
        <dbReference type="ARBA" id="ARBA00004922"/>
    </source>
</evidence>
<keyword evidence="8" id="KW-1133">Transmembrane helix</keyword>
<dbReference type="GO" id="GO:0032580">
    <property type="term" value="C:Golgi cisterna membrane"/>
    <property type="evidence" value="ECO:0007669"/>
    <property type="project" value="UniProtKB-SubCell"/>
</dbReference>
<dbReference type="OrthoDB" id="427096at2759"/>
<feature type="domain" description="Fucosyltransferase C-terminal" evidence="12">
    <location>
        <begin position="259"/>
        <end position="396"/>
    </location>
</feature>
<proteinExistence type="inferred from homology"/>
<comment type="caution">
    <text evidence="14">The sequence shown here is derived from an EMBL/GenBank/DDBJ whole genome shotgun (WGS) entry which is preliminary data.</text>
</comment>
<dbReference type="UniPathway" id="UPA00378"/>
<keyword evidence="9" id="KW-0472">Membrane</keyword>
<evidence type="ECO:0000256" key="4">
    <source>
        <dbReference type="ARBA" id="ARBA00022676"/>
    </source>
</evidence>
<dbReference type="PANTHER" id="PTHR11929">
    <property type="entry name" value="ALPHA- 1,3 -FUCOSYLTRANSFERASE"/>
    <property type="match status" value="1"/>
</dbReference>
<keyword evidence="10" id="KW-0325">Glycoprotein</keyword>
<dbReference type="Gene3D" id="3.40.50.11660">
    <property type="entry name" value="Glycosyl transferase family 10, C-terminal domain"/>
    <property type="match status" value="1"/>
</dbReference>
<dbReference type="SUPFAM" id="SSF53756">
    <property type="entry name" value="UDP-Glycosyltransferase/glycogen phosphorylase"/>
    <property type="match status" value="1"/>
</dbReference>
<protein>
    <recommendedName>
        <fullName evidence="11">Fucosyltransferase</fullName>
        <ecNumber evidence="11">2.4.1.-</ecNumber>
    </recommendedName>
</protein>
<feature type="domain" description="Fucosyltransferase N-terminal" evidence="13">
    <location>
        <begin position="146"/>
        <end position="230"/>
    </location>
</feature>